<keyword evidence="1" id="KW-0732">Signal</keyword>
<evidence type="ECO:0000313" key="4">
    <source>
        <dbReference type="EnsemblFungi" id="EJT77067"/>
    </source>
</evidence>
<feature type="domain" description="Pyrroloquinoline quinone-dependent pyranose dehydrogenase beta-propeller" evidence="2">
    <location>
        <begin position="50"/>
        <end position="443"/>
    </location>
</feature>
<accession>J3P0D4</accession>
<evidence type="ECO:0000259" key="2">
    <source>
        <dbReference type="Pfam" id="PF22807"/>
    </source>
</evidence>
<dbReference type="HOGENOM" id="CLU_039534_1_1_1"/>
<dbReference type="Gene3D" id="2.120.10.30">
    <property type="entry name" value="TolB, C-terminal domain"/>
    <property type="match status" value="1"/>
</dbReference>
<dbReference type="eggNOG" id="ENOG502QPZ1">
    <property type="taxonomic scope" value="Eukaryota"/>
</dbReference>
<dbReference type="InterPro" id="IPR011042">
    <property type="entry name" value="6-blade_b-propeller_TolB-like"/>
</dbReference>
<dbReference type="RefSeq" id="XP_009223067.1">
    <property type="nucleotide sequence ID" value="XM_009224803.1"/>
</dbReference>
<dbReference type="PROSITE" id="PS51257">
    <property type="entry name" value="PROKAR_LIPOPROTEIN"/>
    <property type="match status" value="1"/>
</dbReference>
<sequence>MAMTARPRRGGATTIAAAAAAALLLACSPSPVASQATCPNALTPSYASPVLGAGWTAQLVARGLSDPRGIVLDSSGGLLVVEQGRGIRRITFKEDGNGACFGVDKNQTVVDLKELNHGIELSDDGKTLYASSADSVYSWEYDAGQGAAKADSRRTLISGMASQGHTSRTILMSRKTKGTLLVSRGSASNMDADARDRGSGVSQIRAFDLSSPPTDGGRARAFRYASEGRLVGWGLRNSVGVAEHPGAAGGVYSVENSADDVRRMGADVHRDNPGEEMNFHGPVSSPAGANHGYPDCLALWDTNVPQGSGMRTGAQFALGGEGSNVTDAACAGSNFAAPRLTFQAHTAPLDLKFSADGAEAYVSFHGSWNRDDPVGYKISMIRFANGEPTEPADSRSSTVDIMSNPDLSACPGRCFRPVGLAMDQRGRMFMSSDSTGEIYLLRKSEMAATDTGKAGGNNGGASSAGHLVMPSLLGSVCLMLFFLHAGSRW</sequence>
<name>J3P0D4_GAET3</name>
<evidence type="ECO:0000313" key="5">
    <source>
        <dbReference type="Proteomes" id="UP000006039"/>
    </source>
</evidence>
<dbReference type="EMBL" id="GL385397">
    <property type="protein sequence ID" value="EJT77067.1"/>
    <property type="molecule type" value="Genomic_DNA"/>
</dbReference>
<evidence type="ECO:0000256" key="1">
    <source>
        <dbReference type="SAM" id="SignalP"/>
    </source>
</evidence>
<dbReference type="EnsemblFungi" id="EJT77067">
    <property type="protein sequence ID" value="EJT77067"/>
    <property type="gene ID" value="GGTG_06981"/>
</dbReference>
<reference evidence="3" key="3">
    <citation type="submission" date="2010-09" db="EMBL/GenBank/DDBJ databases">
        <title>Annotation of Gaeumannomyces graminis var. tritici R3-111a-1.</title>
        <authorList>
            <consortium name="The Broad Institute Genome Sequencing Platform"/>
            <person name="Ma L.-J."/>
            <person name="Dead R."/>
            <person name="Young S.K."/>
            <person name="Zeng Q."/>
            <person name="Gargeya S."/>
            <person name="Fitzgerald M."/>
            <person name="Haas B."/>
            <person name="Abouelleil A."/>
            <person name="Alvarado L."/>
            <person name="Arachchi H.M."/>
            <person name="Berlin A."/>
            <person name="Brown A."/>
            <person name="Chapman S.B."/>
            <person name="Chen Z."/>
            <person name="Dunbar C."/>
            <person name="Freedman E."/>
            <person name="Gearin G."/>
            <person name="Gellesch M."/>
            <person name="Goldberg J."/>
            <person name="Griggs A."/>
            <person name="Gujja S."/>
            <person name="Heiman D."/>
            <person name="Howarth C."/>
            <person name="Larson L."/>
            <person name="Lui A."/>
            <person name="MacDonald P.J.P."/>
            <person name="Mehta T."/>
            <person name="Montmayeur A."/>
            <person name="Murphy C."/>
            <person name="Neiman D."/>
            <person name="Pearson M."/>
            <person name="Priest M."/>
            <person name="Roberts A."/>
            <person name="Saif S."/>
            <person name="Shea T."/>
            <person name="Shenoy N."/>
            <person name="Sisk P."/>
            <person name="Stolte C."/>
            <person name="Sykes S."/>
            <person name="Yandava C."/>
            <person name="Wortman J."/>
            <person name="Nusbaum C."/>
            <person name="Birren B."/>
        </authorList>
    </citation>
    <scope>NUCLEOTIDE SEQUENCE</scope>
    <source>
        <strain evidence="3">R3-111a-1</strain>
    </source>
</reference>
<dbReference type="SUPFAM" id="SSF50952">
    <property type="entry name" value="Soluble quinoprotein glucose dehydrogenase"/>
    <property type="match status" value="1"/>
</dbReference>
<evidence type="ECO:0000313" key="3">
    <source>
        <dbReference type="EMBL" id="EJT77067.1"/>
    </source>
</evidence>
<dbReference type="Pfam" id="PF22807">
    <property type="entry name" value="TrAA12"/>
    <property type="match status" value="1"/>
</dbReference>
<proteinExistence type="predicted"/>
<dbReference type="VEuPathDB" id="FungiDB:GGTG_06981"/>
<reference evidence="3" key="2">
    <citation type="submission" date="2010-07" db="EMBL/GenBank/DDBJ databases">
        <authorList>
            <consortium name="The Broad Institute Genome Sequencing Platform"/>
            <consortium name="Broad Institute Genome Sequencing Center for Infectious Disease"/>
            <person name="Ma L.-J."/>
            <person name="Dead R."/>
            <person name="Young S."/>
            <person name="Zeng Q."/>
            <person name="Koehrsen M."/>
            <person name="Alvarado L."/>
            <person name="Berlin A."/>
            <person name="Chapman S.B."/>
            <person name="Chen Z."/>
            <person name="Freedman E."/>
            <person name="Gellesch M."/>
            <person name="Goldberg J."/>
            <person name="Griggs A."/>
            <person name="Gujja S."/>
            <person name="Heilman E.R."/>
            <person name="Heiman D."/>
            <person name="Hepburn T."/>
            <person name="Howarth C."/>
            <person name="Jen D."/>
            <person name="Larson L."/>
            <person name="Mehta T."/>
            <person name="Neiman D."/>
            <person name="Pearson M."/>
            <person name="Roberts A."/>
            <person name="Saif S."/>
            <person name="Shea T."/>
            <person name="Shenoy N."/>
            <person name="Sisk P."/>
            <person name="Stolte C."/>
            <person name="Sykes S."/>
            <person name="Walk T."/>
            <person name="White J."/>
            <person name="Yandava C."/>
            <person name="Haas B."/>
            <person name="Nusbaum C."/>
            <person name="Birren B."/>
        </authorList>
    </citation>
    <scope>NUCLEOTIDE SEQUENCE</scope>
    <source>
        <strain evidence="3">R3-111a-1</strain>
    </source>
</reference>
<reference evidence="5" key="1">
    <citation type="submission" date="2010-07" db="EMBL/GenBank/DDBJ databases">
        <title>The genome sequence of Gaeumannomyces graminis var. tritici strain R3-111a-1.</title>
        <authorList>
            <consortium name="The Broad Institute Genome Sequencing Platform"/>
            <person name="Ma L.-J."/>
            <person name="Dead R."/>
            <person name="Young S."/>
            <person name="Zeng Q."/>
            <person name="Koehrsen M."/>
            <person name="Alvarado L."/>
            <person name="Berlin A."/>
            <person name="Chapman S.B."/>
            <person name="Chen Z."/>
            <person name="Freedman E."/>
            <person name="Gellesch M."/>
            <person name="Goldberg J."/>
            <person name="Griggs A."/>
            <person name="Gujja S."/>
            <person name="Heilman E.R."/>
            <person name="Heiman D."/>
            <person name="Hepburn T."/>
            <person name="Howarth C."/>
            <person name="Jen D."/>
            <person name="Larson L."/>
            <person name="Mehta T."/>
            <person name="Neiman D."/>
            <person name="Pearson M."/>
            <person name="Roberts A."/>
            <person name="Saif S."/>
            <person name="Shea T."/>
            <person name="Shenoy N."/>
            <person name="Sisk P."/>
            <person name="Stolte C."/>
            <person name="Sykes S."/>
            <person name="Walk T."/>
            <person name="White J."/>
            <person name="Yandava C."/>
            <person name="Haas B."/>
            <person name="Nusbaum C."/>
            <person name="Birren B."/>
        </authorList>
    </citation>
    <scope>NUCLEOTIDE SEQUENCE [LARGE SCALE GENOMIC DNA]</scope>
    <source>
        <strain evidence="5">R3-111a-1</strain>
    </source>
</reference>
<reference evidence="4" key="5">
    <citation type="submission" date="2018-04" db="UniProtKB">
        <authorList>
            <consortium name="EnsemblFungi"/>
        </authorList>
    </citation>
    <scope>IDENTIFICATION</scope>
    <source>
        <strain evidence="4">R3-111a-1</strain>
    </source>
</reference>
<dbReference type="InterPro" id="IPR054539">
    <property type="entry name" value="Beta-prop_PDH"/>
</dbReference>
<protein>
    <recommendedName>
        <fullName evidence="2">Pyrroloquinoline quinone-dependent pyranose dehydrogenase beta-propeller domain-containing protein</fullName>
    </recommendedName>
</protein>
<dbReference type="OrthoDB" id="507128at2759"/>
<dbReference type="InterPro" id="IPR011041">
    <property type="entry name" value="Quinoprot_gluc/sorb_DH_b-prop"/>
</dbReference>
<dbReference type="AlphaFoldDB" id="J3P0D4"/>
<dbReference type="STRING" id="644352.J3P0D4"/>
<feature type="signal peptide" evidence="1">
    <location>
        <begin position="1"/>
        <end position="34"/>
    </location>
</feature>
<keyword evidence="5" id="KW-1185">Reference proteome</keyword>
<reference evidence="4" key="4">
    <citation type="journal article" date="2015" name="G3 (Bethesda)">
        <title>Genome sequences of three phytopathogenic species of the Magnaporthaceae family of fungi.</title>
        <authorList>
            <person name="Okagaki L.H."/>
            <person name="Nunes C.C."/>
            <person name="Sailsbery J."/>
            <person name="Clay B."/>
            <person name="Brown D."/>
            <person name="John T."/>
            <person name="Oh Y."/>
            <person name="Young N."/>
            <person name="Fitzgerald M."/>
            <person name="Haas B.J."/>
            <person name="Zeng Q."/>
            <person name="Young S."/>
            <person name="Adiconis X."/>
            <person name="Fan L."/>
            <person name="Levin J.Z."/>
            <person name="Mitchell T.K."/>
            <person name="Okubara P.A."/>
            <person name="Farman M.L."/>
            <person name="Kohn L.M."/>
            <person name="Birren B."/>
            <person name="Ma L.-J."/>
            <person name="Dean R.A."/>
        </authorList>
    </citation>
    <scope>NUCLEOTIDE SEQUENCE</scope>
    <source>
        <strain evidence="4">R3-111a-1</strain>
    </source>
</reference>
<feature type="chain" id="PRO_5015094723" description="Pyrroloquinoline quinone-dependent pyranose dehydrogenase beta-propeller domain-containing protein" evidence="1">
    <location>
        <begin position="35"/>
        <end position="489"/>
    </location>
</feature>
<organism evidence="3">
    <name type="scientific">Gaeumannomyces tritici (strain R3-111a-1)</name>
    <name type="common">Wheat and barley take-all root rot fungus</name>
    <name type="synonym">Gaeumannomyces graminis var. tritici</name>
    <dbReference type="NCBI Taxonomy" id="644352"/>
    <lineage>
        <taxon>Eukaryota</taxon>
        <taxon>Fungi</taxon>
        <taxon>Dikarya</taxon>
        <taxon>Ascomycota</taxon>
        <taxon>Pezizomycotina</taxon>
        <taxon>Sordariomycetes</taxon>
        <taxon>Sordariomycetidae</taxon>
        <taxon>Magnaporthales</taxon>
        <taxon>Magnaporthaceae</taxon>
        <taxon>Gaeumannomyces</taxon>
    </lineage>
</organism>
<dbReference type="Proteomes" id="UP000006039">
    <property type="component" value="Unassembled WGS sequence"/>
</dbReference>
<dbReference type="GeneID" id="20347439"/>
<gene>
    <name evidence="4" type="primary">20347439</name>
    <name evidence="3" type="ORF">GGTG_06981</name>
</gene>